<feature type="non-terminal residue" evidence="2">
    <location>
        <position position="1"/>
    </location>
</feature>
<keyword evidence="2" id="KW-0418">Kinase</keyword>
<sequence>GGSLSLQESCQYLLVTSRILNFSSGDWLALVSRLKNSIKMYHLVLSAVLLLTSAAAVRVISSVITPPDDFIGDLQTIAEKMNCQYACEEAKKEGEREEMLWLWKDKNDCGVGCSIPDELGSVRPYPDTDLTDTEELGSSNVTTVEGPVGNE</sequence>
<dbReference type="GO" id="GO:0016301">
    <property type="term" value="F:kinase activity"/>
    <property type="evidence" value="ECO:0007669"/>
    <property type="project" value="UniProtKB-KW"/>
</dbReference>
<keyword evidence="2" id="KW-0808">Transferase</keyword>
<gene>
    <name evidence="2" type="primary">prsC_2</name>
    <name evidence="2" type="ORF">CM83_98486</name>
</gene>
<reference evidence="2" key="2">
    <citation type="submission" date="2014-07" db="EMBL/GenBank/DDBJ databases">
        <authorList>
            <person name="Hull J."/>
        </authorList>
    </citation>
    <scope>NUCLEOTIDE SEQUENCE</scope>
</reference>
<dbReference type="AlphaFoldDB" id="A0A0A9W4V1"/>
<name>A0A0A9W4V1_LYGHE</name>
<protein>
    <submittedName>
        <fullName evidence="2">Ribose-phosphate pyrophosphokinase C</fullName>
    </submittedName>
</protein>
<organism evidence="2">
    <name type="scientific">Lygus hesperus</name>
    <name type="common">Western plant bug</name>
    <dbReference type="NCBI Taxonomy" id="30085"/>
    <lineage>
        <taxon>Eukaryota</taxon>
        <taxon>Metazoa</taxon>
        <taxon>Ecdysozoa</taxon>
        <taxon>Arthropoda</taxon>
        <taxon>Hexapoda</taxon>
        <taxon>Insecta</taxon>
        <taxon>Pterygota</taxon>
        <taxon>Neoptera</taxon>
        <taxon>Paraneoptera</taxon>
        <taxon>Hemiptera</taxon>
        <taxon>Heteroptera</taxon>
        <taxon>Panheteroptera</taxon>
        <taxon>Cimicomorpha</taxon>
        <taxon>Miridae</taxon>
        <taxon>Mirini</taxon>
        <taxon>Lygus</taxon>
    </lineage>
</organism>
<evidence type="ECO:0000313" key="2">
    <source>
        <dbReference type="EMBL" id="JAG03467.1"/>
    </source>
</evidence>
<evidence type="ECO:0000313" key="3">
    <source>
        <dbReference type="EMBL" id="JAG52420.1"/>
    </source>
</evidence>
<dbReference type="EMBL" id="GBHO01040137">
    <property type="protein sequence ID" value="JAG03467.1"/>
    <property type="molecule type" value="Transcribed_RNA"/>
</dbReference>
<reference evidence="3" key="3">
    <citation type="submission" date="2014-09" db="EMBL/GenBank/DDBJ databases">
        <authorList>
            <person name="Magalhaes I.L.F."/>
            <person name="Oliveira U."/>
            <person name="Santos F.R."/>
            <person name="Vidigal T.H.D.A."/>
            <person name="Brescovit A.D."/>
            <person name="Santos A.J."/>
        </authorList>
    </citation>
    <scope>NUCLEOTIDE SEQUENCE</scope>
</reference>
<proteinExistence type="predicted"/>
<reference evidence="2" key="1">
    <citation type="journal article" date="2014" name="PLoS ONE">
        <title>Transcriptome-Based Identification of ABC Transporters in the Western Tarnished Plant Bug Lygus hesperus.</title>
        <authorList>
            <person name="Hull J.J."/>
            <person name="Chaney K."/>
            <person name="Geib S.M."/>
            <person name="Fabrick J.A."/>
            <person name="Brent C.S."/>
            <person name="Walsh D."/>
            <person name="Lavine L.C."/>
        </authorList>
    </citation>
    <scope>NUCLEOTIDE SEQUENCE</scope>
</reference>
<evidence type="ECO:0000256" key="1">
    <source>
        <dbReference type="SAM" id="MobiDB-lite"/>
    </source>
</evidence>
<feature type="region of interest" description="Disordered" evidence="1">
    <location>
        <begin position="120"/>
        <end position="151"/>
    </location>
</feature>
<accession>A0A0A9W4V1</accession>
<dbReference type="EMBL" id="GBRD01013406">
    <property type="protein sequence ID" value="JAG52420.1"/>
    <property type="molecule type" value="Transcribed_RNA"/>
</dbReference>